<dbReference type="AlphaFoldDB" id="A0A1I6TBY0"/>
<keyword evidence="2" id="KW-0472">Membrane</keyword>
<evidence type="ECO:0000313" key="6">
    <source>
        <dbReference type="Proteomes" id="UP000321773"/>
    </source>
</evidence>
<feature type="transmembrane region" description="Helical" evidence="2">
    <location>
        <begin position="77"/>
        <end position="98"/>
    </location>
</feature>
<sequence length="235" mass="26566">MGSNYGFVSTSFYRGLEWLWHFVYIQLLFLFSTLIGLGLFGFFPALYSTHSVMERFVKGDKQFSIFKVFVQSYKQHFFVANGYGFLFMLGVYLLTFNFNYLKVATGLEHTFLSVGWVIGVALFIVVSLYLFPTRILTEAKGKALIKNSIILALGAPVSFILLVASMGVLGFVLYMIPGFIPFLSITPFSFLLMGQLHVVVDRMIRKQAAWAEEKSGEEKANNSNVLPSYLKEKTS</sequence>
<dbReference type="Pfam" id="PF04854">
    <property type="entry name" value="DUF624"/>
    <property type="match status" value="1"/>
</dbReference>
<dbReference type="Proteomes" id="UP000199139">
    <property type="component" value="Unassembled WGS sequence"/>
</dbReference>
<dbReference type="Proteomes" id="UP000321773">
    <property type="component" value="Unassembled WGS sequence"/>
</dbReference>
<dbReference type="EMBL" id="BJWJ01000014">
    <property type="protein sequence ID" value="GEM04578.1"/>
    <property type="molecule type" value="Genomic_DNA"/>
</dbReference>
<feature type="transmembrane region" description="Helical" evidence="2">
    <location>
        <begin position="151"/>
        <end position="176"/>
    </location>
</feature>
<keyword evidence="6" id="KW-1185">Reference proteome</keyword>
<evidence type="ECO:0000256" key="2">
    <source>
        <dbReference type="SAM" id="Phobius"/>
    </source>
</evidence>
<gene>
    <name evidence="3" type="ORF">HMI01_15660</name>
    <name evidence="4" type="ORF">SAMN05421668_1147</name>
</gene>
<feature type="transmembrane region" description="Helical" evidence="2">
    <location>
        <begin position="182"/>
        <end position="200"/>
    </location>
</feature>
<keyword evidence="2" id="KW-1133">Transmembrane helix</keyword>
<dbReference type="InterPro" id="IPR006938">
    <property type="entry name" value="DUF624"/>
</dbReference>
<keyword evidence="2" id="KW-0812">Transmembrane</keyword>
<evidence type="ECO:0000313" key="3">
    <source>
        <dbReference type="EMBL" id="GEM04578.1"/>
    </source>
</evidence>
<evidence type="ECO:0000313" key="5">
    <source>
        <dbReference type="Proteomes" id="UP000199139"/>
    </source>
</evidence>
<feature type="transmembrane region" description="Helical" evidence="2">
    <location>
        <begin position="20"/>
        <end position="47"/>
    </location>
</feature>
<reference evidence="4 5" key="1">
    <citation type="submission" date="2016-10" db="EMBL/GenBank/DDBJ databases">
        <authorList>
            <person name="de Groot N.N."/>
        </authorList>
    </citation>
    <scope>NUCLEOTIDE SEQUENCE [LARGE SCALE GENOMIC DNA]</scope>
    <source>
        <strain evidence="4 5">DSM 17074</strain>
    </source>
</reference>
<organism evidence="4 5">
    <name type="scientific">Halolactibacillus miurensis</name>
    <dbReference type="NCBI Taxonomy" id="306541"/>
    <lineage>
        <taxon>Bacteria</taxon>
        <taxon>Bacillati</taxon>
        <taxon>Bacillota</taxon>
        <taxon>Bacilli</taxon>
        <taxon>Bacillales</taxon>
        <taxon>Bacillaceae</taxon>
        <taxon>Halolactibacillus</taxon>
    </lineage>
</organism>
<evidence type="ECO:0000313" key="4">
    <source>
        <dbReference type="EMBL" id="SFS86721.1"/>
    </source>
</evidence>
<feature type="transmembrane region" description="Helical" evidence="2">
    <location>
        <begin position="110"/>
        <end position="131"/>
    </location>
</feature>
<dbReference type="STRING" id="306541.SAMN05421668_1147"/>
<reference evidence="3 6" key="2">
    <citation type="submission" date="2019-07" db="EMBL/GenBank/DDBJ databases">
        <title>Whole genome shotgun sequence of Halolactibacillus miurensis NBRC 100873.</title>
        <authorList>
            <person name="Hosoyama A."/>
            <person name="Uohara A."/>
            <person name="Ohji S."/>
            <person name="Ichikawa N."/>
        </authorList>
    </citation>
    <scope>NUCLEOTIDE SEQUENCE [LARGE SCALE GENOMIC DNA]</scope>
    <source>
        <strain evidence="3 6">NBRC 100873</strain>
    </source>
</reference>
<name>A0A1I6TBY0_9BACI</name>
<proteinExistence type="predicted"/>
<protein>
    <submittedName>
        <fullName evidence="4">Uncharacterized membrane protein YesL</fullName>
    </submittedName>
</protein>
<dbReference type="EMBL" id="FPAI01000014">
    <property type="protein sequence ID" value="SFS86721.1"/>
    <property type="molecule type" value="Genomic_DNA"/>
</dbReference>
<evidence type="ECO:0000256" key="1">
    <source>
        <dbReference type="SAM" id="MobiDB-lite"/>
    </source>
</evidence>
<dbReference type="RefSeq" id="WP_062320707.1">
    <property type="nucleotide sequence ID" value="NZ_BJWJ01000014.1"/>
</dbReference>
<feature type="region of interest" description="Disordered" evidence="1">
    <location>
        <begin position="213"/>
        <end position="235"/>
    </location>
</feature>
<dbReference type="OrthoDB" id="2182676at2"/>
<accession>A0A1I6TBY0</accession>